<feature type="region of interest" description="Disordered" evidence="5">
    <location>
        <begin position="46"/>
        <end position="73"/>
    </location>
</feature>
<evidence type="ECO:0000313" key="8">
    <source>
        <dbReference type="Proteomes" id="UP000799770"/>
    </source>
</evidence>
<protein>
    <recommendedName>
        <fullName evidence="6">Zn(2)-C6 fungal-type domain-containing protein</fullName>
    </recommendedName>
</protein>
<dbReference type="InterPro" id="IPR007219">
    <property type="entry name" value="XnlR_reg_dom"/>
</dbReference>
<dbReference type="InterPro" id="IPR001138">
    <property type="entry name" value="Zn2Cys6_DnaBD"/>
</dbReference>
<feature type="domain" description="Zn(2)-C6 fungal-type" evidence="6">
    <location>
        <begin position="13"/>
        <end position="45"/>
    </location>
</feature>
<proteinExistence type="predicted"/>
<dbReference type="InterPro" id="IPR036864">
    <property type="entry name" value="Zn2-C6_fun-type_DNA-bd_sf"/>
</dbReference>
<dbReference type="AlphaFoldDB" id="A0A6A5YV75"/>
<keyword evidence="8" id="KW-1185">Reference proteome</keyword>
<dbReference type="GO" id="GO:0000981">
    <property type="term" value="F:DNA-binding transcription factor activity, RNA polymerase II-specific"/>
    <property type="evidence" value="ECO:0007669"/>
    <property type="project" value="InterPro"/>
</dbReference>
<dbReference type="Pfam" id="PF04082">
    <property type="entry name" value="Fungal_trans"/>
    <property type="match status" value="1"/>
</dbReference>
<dbReference type="PROSITE" id="PS00463">
    <property type="entry name" value="ZN2_CY6_FUNGAL_1"/>
    <property type="match status" value="1"/>
</dbReference>
<dbReference type="SMART" id="SM00906">
    <property type="entry name" value="Fungal_trans"/>
    <property type="match status" value="1"/>
</dbReference>
<dbReference type="OrthoDB" id="5392779at2759"/>
<dbReference type="Proteomes" id="UP000799770">
    <property type="component" value="Unassembled WGS sequence"/>
</dbReference>
<keyword evidence="3" id="KW-0804">Transcription</keyword>
<evidence type="ECO:0000256" key="5">
    <source>
        <dbReference type="SAM" id="MobiDB-lite"/>
    </source>
</evidence>
<accession>A0A6A5YV75</accession>
<dbReference type="CDD" id="cd12148">
    <property type="entry name" value="fungal_TF_MHR"/>
    <property type="match status" value="1"/>
</dbReference>
<evidence type="ECO:0000256" key="3">
    <source>
        <dbReference type="ARBA" id="ARBA00023163"/>
    </source>
</evidence>
<evidence type="ECO:0000256" key="2">
    <source>
        <dbReference type="ARBA" id="ARBA00023015"/>
    </source>
</evidence>
<dbReference type="SMART" id="SM00066">
    <property type="entry name" value="GAL4"/>
    <property type="match status" value="1"/>
</dbReference>
<evidence type="ECO:0000256" key="1">
    <source>
        <dbReference type="ARBA" id="ARBA00022723"/>
    </source>
</evidence>
<dbReference type="EMBL" id="ML977336">
    <property type="protein sequence ID" value="KAF2110960.1"/>
    <property type="molecule type" value="Genomic_DNA"/>
</dbReference>
<dbReference type="PROSITE" id="PS50048">
    <property type="entry name" value="ZN2_CY6_FUNGAL_2"/>
    <property type="match status" value="1"/>
</dbReference>
<keyword evidence="2" id="KW-0805">Transcription regulation</keyword>
<keyword evidence="4" id="KW-0539">Nucleus</keyword>
<name>A0A6A5YV75_9PLEO</name>
<organism evidence="7 8">
    <name type="scientific">Lophiotrema nucula</name>
    <dbReference type="NCBI Taxonomy" id="690887"/>
    <lineage>
        <taxon>Eukaryota</taxon>
        <taxon>Fungi</taxon>
        <taxon>Dikarya</taxon>
        <taxon>Ascomycota</taxon>
        <taxon>Pezizomycotina</taxon>
        <taxon>Dothideomycetes</taxon>
        <taxon>Pleosporomycetidae</taxon>
        <taxon>Pleosporales</taxon>
        <taxon>Lophiotremataceae</taxon>
        <taxon>Lophiotrema</taxon>
    </lineage>
</organism>
<dbReference type="GO" id="GO:0006351">
    <property type="term" value="P:DNA-templated transcription"/>
    <property type="evidence" value="ECO:0007669"/>
    <property type="project" value="InterPro"/>
</dbReference>
<dbReference type="PANTHER" id="PTHR47840:SF1">
    <property type="entry name" value="ZN(II)2CYS6 TRANSCRIPTION FACTOR (EUROFUNG)"/>
    <property type="match status" value="1"/>
</dbReference>
<gene>
    <name evidence="7" type="ORF">BDV96DRAFT_650564</name>
</gene>
<sequence>MDDTPRMRLGTKSCAECRRRKVRCNFKGDQIVCEGCLIHNVPCRAQQPQARPKKRGGVYSRRDQSDSTDPDTLQSRLSQLEAMVQRLQTTPYSSDECLTIEGESTGTWDDEGDAPFDTAPISGLWKDAMIFEPAQIVSSPTSTPPTARHRRHSLQSLLPSSRALDIILETSEKFWPVWPSCMFGLGHPKCLIAGQTIHNRETLLEALRSKLPVLEAKALLWIMLCISHFPPARDKELSFSKPRRALMEQYLKQVVDLLSSLEHESEDINRLECYCVLWKIYFDSGKPRRAWQVLRRAITIAVQLSFHNSKSYSDIRKRIIWQSLWQNERQISGMLGLPTSVSNSHPGCRLEDLVCDDPIQAIHQRLSILCGSIIDRDQNHTKAAYATTVQLDQDLEEIRGLLPQNFWDSPSLEQPFAAIYAQQSTKLKYFTIQKHIHMPYMLKATTESKYEYSFNRAMEAARGIIDSLKDSQDIICEVMDFFVFSSAIVLMIGMLSRPGASAQIIDDDWRLFEATSAYLHRTAAVLDCSVARQGAETLDVLMAACKGNYDGQEEFVVAIPYFGKVRIDRGEVARAAASVAASATTDQSPSVSTWSCPSSTSNEISQDQTLIEFSSNEFGPPVSMDTAFENEFGMDWFNFDETAMSFDWTQEFNCDMFTGAYHTRDET</sequence>
<keyword evidence="1" id="KW-0479">Metal-binding</keyword>
<evidence type="ECO:0000259" key="6">
    <source>
        <dbReference type="PROSITE" id="PS50048"/>
    </source>
</evidence>
<evidence type="ECO:0000256" key="4">
    <source>
        <dbReference type="ARBA" id="ARBA00023242"/>
    </source>
</evidence>
<dbReference type="SUPFAM" id="SSF57701">
    <property type="entry name" value="Zn2/Cys6 DNA-binding domain"/>
    <property type="match status" value="1"/>
</dbReference>
<dbReference type="GO" id="GO:0008270">
    <property type="term" value="F:zinc ion binding"/>
    <property type="evidence" value="ECO:0007669"/>
    <property type="project" value="InterPro"/>
</dbReference>
<dbReference type="Pfam" id="PF00172">
    <property type="entry name" value="Zn_clus"/>
    <property type="match status" value="1"/>
</dbReference>
<dbReference type="Gene3D" id="4.10.240.10">
    <property type="entry name" value="Zn(2)-C6 fungal-type DNA-binding domain"/>
    <property type="match status" value="1"/>
</dbReference>
<dbReference type="PANTHER" id="PTHR47840">
    <property type="entry name" value="ZN(II)2CYS6 TRANSCRIPTION FACTOR (EUROFUNG)-RELATED"/>
    <property type="match status" value="1"/>
</dbReference>
<dbReference type="CDD" id="cd00067">
    <property type="entry name" value="GAL4"/>
    <property type="match status" value="1"/>
</dbReference>
<dbReference type="GO" id="GO:0003677">
    <property type="term" value="F:DNA binding"/>
    <property type="evidence" value="ECO:0007669"/>
    <property type="project" value="InterPro"/>
</dbReference>
<reference evidence="7" key="1">
    <citation type="journal article" date="2020" name="Stud. Mycol.">
        <title>101 Dothideomycetes genomes: a test case for predicting lifestyles and emergence of pathogens.</title>
        <authorList>
            <person name="Haridas S."/>
            <person name="Albert R."/>
            <person name="Binder M."/>
            <person name="Bloem J."/>
            <person name="Labutti K."/>
            <person name="Salamov A."/>
            <person name="Andreopoulos B."/>
            <person name="Baker S."/>
            <person name="Barry K."/>
            <person name="Bills G."/>
            <person name="Bluhm B."/>
            <person name="Cannon C."/>
            <person name="Castanera R."/>
            <person name="Culley D."/>
            <person name="Daum C."/>
            <person name="Ezra D."/>
            <person name="Gonzalez J."/>
            <person name="Henrissat B."/>
            <person name="Kuo A."/>
            <person name="Liang C."/>
            <person name="Lipzen A."/>
            <person name="Lutzoni F."/>
            <person name="Magnuson J."/>
            <person name="Mondo S."/>
            <person name="Nolan M."/>
            <person name="Ohm R."/>
            <person name="Pangilinan J."/>
            <person name="Park H.-J."/>
            <person name="Ramirez L."/>
            <person name="Alfaro M."/>
            <person name="Sun H."/>
            <person name="Tritt A."/>
            <person name="Yoshinaga Y."/>
            <person name="Zwiers L.-H."/>
            <person name="Turgeon B."/>
            <person name="Goodwin S."/>
            <person name="Spatafora J."/>
            <person name="Crous P."/>
            <person name="Grigoriev I."/>
        </authorList>
    </citation>
    <scope>NUCLEOTIDE SEQUENCE</scope>
    <source>
        <strain evidence="7">CBS 627.86</strain>
    </source>
</reference>
<evidence type="ECO:0000313" key="7">
    <source>
        <dbReference type="EMBL" id="KAF2110960.1"/>
    </source>
</evidence>